<dbReference type="EMBL" id="CM023490">
    <property type="protein sequence ID" value="KAH6943578.1"/>
    <property type="molecule type" value="Genomic_DNA"/>
</dbReference>
<organism evidence="1 2">
    <name type="scientific">Hyalomma asiaticum</name>
    <name type="common">Tick</name>
    <dbReference type="NCBI Taxonomy" id="266040"/>
    <lineage>
        <taxon>Eukaryota</taxon>
        <taxon>Metazoa</taxon>
        <taxon>Ecdysozoa</taxon>
        <taxon>Arthropoda</taxon>
        <taxon>Chelicerata</taxon>
        <taxon>Arachnida</taxon>
        <taxon>Acari</taxon>
        <taxon>Parasitiformes</taxon>
        <taxon>Ixodida</taxon>
        <taxon>Ixodoidea</taxon>
        <taxon>Ixodidae</taxon>
        <taxon>Hyalomminae</taxon>
        <taxon>Hyalomma</taxon>
    </lineage>
</organism>
<evidence type="ECO:0000313" key="1">
    <source>
        <dbReference type="EMBL" id="KAH6943578.1"/>
    </source>
</evidence>
<accession>A0ACB7TBR4</accession>
<sequence>MGSPVVPADEETPDEGPLDERLPTPDTSGTFTEQHMSPASGMQRLRFEPATAPRDDVEAAYTTQGDSDEAAGPEGLDLLGGHGGAAGIEPVPCVC</sequence>
<reference evidence="1" key="1">
    <citation type="submission" date="2020-05" db="EMBL/GenBank/DDBJ databases">
        <title>Large-scale comparative analyses of tick genomes elucidate their genetic diversity and vector capacities.</title>
        <authorList>
            <person name="Jia N."/>
            <person name="Wang J."/>
            <person name="Shi W."/>
            <person name="Du L."/>
            <person name="Sun Y."/>
            <person name="Zhan W."/>
            <person name="Jiang J."/>
            <person name="Wang Q."/>
            <person name="Zhang B."/>
            <person name="Ji P."/>
            <person name="Sakyi L.B."/>
            <person name="Cui X."/>
            <person name="Yuan T."/>
            <person name="Jiang B."/>
            <person name="Yang W."/>
            <person name="Lam T.T.-Y."/>
            <person name="Chang Q."/>
            <person name="Ding S."/>
            <person name="Wang X."/>
            <person name="Zhu J."/>
            <person name="Ruan X."/>
            <person name="Zhao L."/>
            <person name="Wei J."/>
            <person name="Que T."/>
            <person name="Du C."/>
            <person name="Cheng J."/>
            <person name="Dai P."/>
            <person name="Han X."/>
            <person name="Huang E."/>
            <person name="Gao Y."/>
            <person name="Liu J."/>
            <person name="Shao H."/>
            <person name="Ye R."/>
            <person name="Li L."/>
            <person name="Wei W."/>
            <person name="Wang X."/>
            <person name="Wang C."/>
            <person name="Yang T."/>
            <person name="Huo Q."/>
            <person name="Li W."/>
            <person name="Guo W."/>
            <person name="Chen H."/>
            <person name="Zhou L."/>
            <person name="Ni X."/>
            <person name="Tian J."/>
            <person name="Zhou Y."/>
            <person name="Sheng Y."/>
            <person name="Liu T."/>
            <person name="Pan Y."/>
            <person name="Xia L."/>
            <person name="Li J."/>
            <person name="Zhao F."/>
            <person name="Cao W."/>
        </authorList>
    </citation>
    <scope>NUCLEOTIDE SEQUENCE</scope>
    <source>
        <strain evidence="1">Hyas-2018</strain>
    </source>
</reference>
<dbReference type="Proteomes" id="UP000821845">
    <property type="component" value="Chromosome 10"/>
</dbReference>
<keyword evidence="2" id="KW-1185">Reference proteome</keyword>
<evidence type="ECO:0000313" key="2">
    <source>
        <dbReference type="Proteomes" id="UP000821845"/>
    </source>
</evidence>
<protein>
    <submittedName>
        <fullName evidence="1">Uncharacterized protein</fullName>
    </submittedName>
</protein>
<proteinExistence type="predicted"/>
<name>A0ACB7TBR4_HYAAI</name>
<gene>
    <name evidence="1" type="ORF">HPB50_024480</name>
</gene>
<comment type="caution">
    <text evidence="1">The sequence shown here is derived from an EMBL/GenBank/DDBJ whole genome shotgun (WGS) entry which is preliminary data.</text>
</comment>